<feature type="compositionally biased region" description="Polar residues" evidence="1">
    <location>
        <begin position="232"/>
        <end position="251"/>
    </location>
</feature>
<feature type="compositionally biased region" description="Basic and acidic residues" evidence="1">
    <location>
        <begin position="396"/>
        <end position="409"/>
    </location>
</feature>
<name>A0A6A4WYE0_AMPAM</name>
<dbReference type="EMBL" id="VIIS01000470">
    <property type="protein sequence ID" value="KAF0308710.1"/>
    <property type="molecule type" value="Genomic_DNA"/>
</dbReference>
<feature type="compositionally biased region" description="Low complexity" evidence="1">
    <location>
        <begin position="19"/>
        <end position="28"/>
    </location>
</feature>
<evidence type="ECO:0000256" key="1">
    <source>
        <dbReference type="SAM" id="MobiDB-lite"/>
    </source>
</evidence>
<proteinExistence type="predicted"/>
<dbReference type="AlphaFoldDB" id="A0A6A4WYE0"/>
<comment type="caution">
    <text evidence="2">The sequence shown here is derived from an EMBL/GenBank/DDBJ whole genome shotgun (WGS) entry which is preliminary data.</text>
</comment>
<feature type="compositionally biased region" description="Polar residues" evidence="1">
    <location>
        <begin position="196"/>
        <end position="207"/>
    </location>
</feature>
<evidence type="ECO:0000313" key="2">
    <source>
        <dbReference type="EMBL" id="KAF0308710.1"/>
    </source>
</evidence>
<feature type="compositionally biased region" description="Low complexity" evidence="1">
    <location>
        <begin position="361"/>
        <end position="387"/>
    </location>
</feature>
<dbReference type="Proteomes" id="UP000440578">
    <property type="component" value="Unassembled WGS sequence"/>
</dbReference>
<feature type="compositionally biased region" description="Basic and acidic residues" evidence="1">
    <location>
        <begin position="278"/>
        <end position="294"/>
    </location>
</feature>
<keyword evidence="3" id="KW-1185">Reference proteome</keyword>
<feature type="compositionally biased region" description="Pro residues" evidence="1">
    <location>
        <begin position="170"/>
        <end position="180"/>
    </location>
</feature>
<organism evidence="2 3">
    <name type="scientific">Amphibalanus amphitrite</name>
    <name type="common">Striped barnacle</name>
    <name type="synonym">Balanus amphitrite</name>
    <dbReference type="NCBI Taxonomy" id="1232801"/>
    <lineage>
        <taxon>Eukaryota</taxon>
        <taxon>Metazoa</taxon>
        <taxon>Ecdysozoa</taxon>
        <taxon>Arthropoda</taxon>
        <taxon>Crustacea</taxon>
        <taxon>Multicrustacea</taxon>
        <taxon>Cirripedia</taxon>
        <taxon>Thoracica</taxon>
        <taxon>Thoracicalcarea</taxon>
        <taxon>Balanomorpha</taxon>
        <taxon>Balanoidea</taxon>
        <taxon>Balanidae</taxon>
        <taxon>Amphibalaninae</taxon>
        <taxon>Amphibalanus</taxon>
    </lineage>
</organism>
<evidence type="ECO:0000313" key="3">
    <source>
        <dbReference type="Proteomes" id="UP000440578"/>
    </source>
</evidence>
<feature type="compositionally biased region" description="Basic residues" evidence="1">
    <location>
        <begin position="1"/>
        <end position="17"/>
    </location>
</feature>
<feature type="compositionally biased region" description="Low complexity" evidence="1">
    <location>
        <begin position="160"/>
        <end position="169"/>
    </location>
</feature>
<feature type="compositionally biased region" description="Acidic residues" evidence="1">
    <location>
        <begin position="295"/>
        <end position="323"/>
    </location>
</feature>
<gene>
    <name evidence="2" type="ORF">FJT64_002130</name>
</gene>
<sequence>MRSKPKPRSAARGRGRGRGAVVRYKAAAPQTGAGDSKQVVQKEPGGVVLHEYPLTPTPLPVRAQRQTRRSEAGFRPRIVELDPVTDRTLHPTPAQPPSSVGRRSSVQSRLSSVPSFSPGGVVTSTRLESPAVQAPRSSVSQFVKPRTPQKRRSDRPAAVDLPPTLTPTLTPTPTPTPPPTEQQQQQQQEGGDTPQASGEPTANSWETPKTRRSATKSASSSASNNETPSTAQNTKISAKQALSGNRSSAHGSSDRRDVLGGSMAGSTPAVRGGRSTSRGRDRGAASRSRSRIDRDEESDKENEDEEPDQESGESAAESEDAELEQTFNDSVDDPSFHPPDEPESGGSRGRRSNSRVAHSLTSAAGRANGTAASRAAGANASKASRGRPSAATAAPDKSKKSTRKSKDTTAAKSRRSTNHPALSAESPPARRGGRRSAGQRRSTALRCPLTVRVAGRSRTVAADNRADMLETAEDLVEAARSRPLHCYGDVGKFTWDLDQCVIDLMALKETGRYGAPKLLRAVKKNRTAVELLLNPVKVELVELYNKAYKEDADRRRDEAVRAFLYDDDSDE</sequence>
<feature type="compositionally biased region" description="Low complexity" evidence="1">
    <location>
        <begin position="97"/>
        <end position="124"/>
    </location>
</feature>
<feature type="compositionally biased region" description="Basic and acidic residues" evidence="1">
    <location>
        <begin position="68"/>
        <end position="89"/>
    </location>
</feature>
<reference evidence="2 3" key="1">
    <citation type="submission" date="2019-07" db="EMBL/GenBank/DDBJ databases">
        <title>Draft genome assembly of a fouling barnacle, Amphibalanus amphitrite (Darwin, 1854): The first reference genome for Thecostraca.</title>
        <authorList>
            <person name="Kim W."/>
        </authorList>
    </citation>
    <scope>NUCLEOTIDE SEQUENCE [LARGE SCALE GENOMIC DNA]</scope>
    <source>
        <strain evidence="2">SNU_AA5</strain>
        <tissue evidence="2">Soma without cirri and trophi</tissue>
    </source>
</reference>
<feature type="region of interest" description="Disordered" evidence="1">
    <location>
        <begin position="1"/>
        <end position="446"/>
    </location>
</feature>
<dbReference type="OrthoDB" id="6405832at2759"/>
<feature type="compositionally biased region" description="Low complexity" evidence="1">
    <location>
        <begin position="181"/>
        <end position="195"/>
    </location>
</feature>
<protein>
    <submittedName>
        <fullName evidence="2">Uncharacterized protein</fullName>
    </submittedName>
</protein>
<accession>A0A6A4WYE0</accession>
<feature type="compositionally biased region" description="Low complexity" evidence="1">
    <location>
        <begin position="215"/>
        <end position="231"/>
    </location>
</feature>